<dbReference type="Gene3D" id="3.30.2010.10">
    <property type="entry name" value="Metalloproteases ('zincins'), catalytic domain"/>
    <property type="match status" value="1"/>
</dbReference>
<organism evidence="2 3">
    <name type="scientific">Allocoleopsis franciscana PCC 7113</name>
    <dbReference type="NCBI Taxonomy" id="1173027"/>
    <lineage>
        <taxon>Bacteria</taxon>
        <taxon>Bacillati</taxon>
        <taxon>Cyanobacteriota</taxon>
        <taxon>Cyanophyceae</taxon>
        <taxon>Coleofasciculales</taxon>
        <taxon>Coleofasciculaceae</taxon>
        <taxon>Allocoleopsis</taxon>
        <taxon>Allocoleopsis franciscana</taxon>
    </lineage>
</organism>
<keyword evidence="2" id="KW-0378">Hydrolase</keyword>
<dbReference type="OrthoDB" id="9811177at2"/>
<accession>K9W8K1</accession>
<name>K9W8K1_9CYAN</name>
<dbReference type="Pfam" id="PF01863">
    <property type="entry name" value="YgjP-like"/>
    <property type="match status" value="1"/>
</dbReference>
<dbReference type="HOGENOM" id="CLU_065947_5_0_3"/>
<dbReference type="EMBL" id="CP003630">
    <property type="protein sequence ID" value="AFZ16725.1"/>
    <property type="molecule type" value="Genomic_DNA"/>
</dbReference>
<dbReference type="InterPro" id="IPR053136">
    <property type="entry name" value="UTP_pyrophosphatase-like"/>
</dbReference>
<dbReference type="Proteomes" id="UP000010471">
    <property type="component" value="Chromosome"/>
</dbReference>
<evidence type="ECO:0000313" key="3">
    <source>
        <dbReference type="Proteomes" id="UP000010471"/>
    </source>
</evidence>
<dbReference type="STRING" id="1173027.Mic7113_0817"/>
<dbReference type="RefSeq" id="WP_015180888.1">
    <property type="nucleotide sequence ID" value="NC_019738.1"/>
</dbReference>
<dbReference type="AlphaFoldDB" id="K9W8K1"/>
<dbReference type="GO" id="GO:0016787">
    <property type="term" value="F:hydrolase activity"/>
    <property type="evidence" value="ECO:0007669"/>
    <property type="project" value="UniProtKB-KW"/>
</dbReference>
<dbReference type="CDD" id="cd07344">
    <property type="entry name" value="M48_yhfN_like"/>
    <property type="match status" value="1"/>
</dbReference>
<keyword evidence="3" id="KW-1185">Reference proteome</keyword>
<feature type="domain" description="YgjP-like metallopeptidase" evidence="1">
    <location>
        <begin position="13"/>
        <end position="105"/>
    </location>
</feature>
<dbReference type="PANTHER" id="PTHR30399">
    <property type="entry name" value="UNCHARACTERIZED PROTEIN YGJP"/>
    <property type="match status" value="1"/>
</dbReference>
<reference evidence="2 3" key="1">
    <citation type="submission" date="2012-06" db="EMBL/GenBank/DDBJ databases">
        <title>Finished chromosome of genome of Microcoleus sp. PCC 7113.</title>
        <authorList>
            <consortium name="US DOE Joint Genome Institute"/>
            <person name="Gugger M."/>
            <person name="Coursin T."/>
            <person name="Rippka R."/>
            <person name="Tandeau De Marsac N."/>
            <person name="Huntemann M."/>
            <person name="Wei C.-L."/>
            <person name="Han J."/>
            <person name="Detter J.C."/>
            <person name="Han C."/>
            <person name="Tapia R."/>
            <person name="Chen A."/>
            <person name="Kyrpides N."/>
            <person name="Mavromatis K."/>
            <person name="Markowitz V."/>
            <person name="Szeto E."/>
            <person name="Ivanova N."/>
            <person name="Pagani I."/>
            <person name="Pati A."/>
            <person name="Goodwin L."/>
            <person name="Nordberg H.P."/>
            <person name="Cantor M.N."/>
            <person name="Hua S.X."/>
            <person name="Woyke T."/>
            <person name="Kerfeld C.A."/>
        </authorList>
    </citation>
    <scope>NUCLEOTIDE SEQUENCE [LARGE SCALE GENOMIC DNA]</scope>
    <source>
        <strain evidence="2 3">PCC 7113</strain>
    </source>
</reference>
<dbReference type="KEGG" id="mic:Mic7113_0817"/>
<protein>
    <submittedName>
        <fullName evidence="2">Putative metal-dependent hydrolase</fullName>
    </submittedName>
</protein>
<evidence type="ECO:0000259" key="1">
    <source>
        <dbReference type="Pfam" id="PF01863"/>
    </source>
</evidence>
<dbReference type="InterPro" id="IPR002725">
    <property type="entry name" value="YgjP-like_metallopeptidase"/>
</dbReference>
<dbReference type="eggNOG" id="COG1451">
    <property type="taxonomic scope" value="Bacteria"/>
</dbReference>
<proteinExistence type="predicted"/>
<sequence>MRCTTEANCQDTDNLRSLVHHWASKIGVNVQQIHLRPMKTKWASMSTTGRLTLNTDLLTLPQELAEFVIVHELVHLLVPNHDKVFKSFMYAYLPDWEEREQQLQSNYGKTINTNGQDG</sequence>
<gene>
    <name evidence="2" type="ORF">Mic7113_0817</name>
</gene>
<dbReference type="PANTHER" id="PTHR30399:SF1">
    <property type="entry name" value="UTP PYROPHOSPHATASE"/>
    <property type="match status" value="1"/>
</dbReference>
<evidence type="ECO:0000313" key="2">
    <source>
        <dbReference type="EMBL" id="AFZ16725.1"/>
    </source>
</evidence>